<feature type="chain" id="PRO_5021478089" evidence="1">
    <location>
        <begin position="24"/>
        <end position="210"/>
    </location>
</feature>
<name>A0A502DIA8_9BURK</name>
<dbReference type="AlphaFoldDB" id="A0A502DIA8"/>
<evidence type="ECO:0000256" key="1">
    <source>
        <dbReference type="SAM" id="SignalP"/>
    </source>
</evidence>
<evidence type="ECO:0000313" key="3">
    <source>
        <dbReference type="Proteomes" id="UP000319212"/>
    </source>
</evidence>
<dbReference type="Proteomes" id="UP000319212">
    <property type="component" value="Unassembled WGS sequence"/>
</dbReference>
<accession>A0A502DIA8</accession>
<comment type="caution">
    <text evidence="2">The sequence shown here is derived from an EMBL/GenBank/DDBJ whole genome shotgun (WGS) entry which is preliminary data.</text>
</comment>
<keyword evidence="1" id="KW-0732">Signal</keyword>
<reference evidence="2 3" key="1">
    <citation type="journal article" date="2019" name="Environ. Microbiol.">
        <title>Species interactions and distinct microbial communities in high Arctic permafrost affected cryosols are associated with the CH4 and CO2 gas fluxes.</title>
        <authorList>
            <person name="Altshuler I."/>
            <person name="Hamel J."/>
            <person name="Turney S."/>
            <person name="Magnuson E."/>
            <person name="Levesque R."/>
            <person name="Greer C."/>
            <person name="Whyte L.G."/>
        </authorList>
    </citation>
    <scope>NUCLEOTIDE SEQUENCE [LARGE SCALE GENOMIC DNA]</scope>
    <source>
        <strain evidence="2 3">S06.C</strain>
    </source>
</reference>
<dbReference type="EMBL" id="RCZI01000006">
    <property type="protein sequence ID" value="TPG23851.1"/>
    <property type="molecule type" value="Genomic_DNA"/>
</dbReference>
<proteinExistence type="predicted"/>
<dbReference type="RefSeq" id="WP_140844546.1">
    <property type="nucleotide sequence ID" value="NZ_RCZI01000006.1"/>
</dbReference>
<organism evidence="2 3">
    <name type="scientific">Variovorax guangxiensis</name>
    <dbReference type="NCBI Taxonomy" id="1775474"/>
    <lineage>
        <taxon>Bacteria</taxon>
        <taxon>Pseudomonadati</taxon>
        <taxon>Pseudomonadota</taxon>
        <taxon>Betaproteobacteria</taxon>
        <taxon>Burkholderiales</taxon>
        <taxon>Comamonadaceae</taxon>
        <taxon>Variovorax</taxon>
    </lineage>
</organism>
<sequence length="210" mass="22265">MNQTYLRACAAIVLSACVQIAGAATPAPAMSVEASGVARAAVTSGDNQRMPFAVVDKKNARLHVFAADGALQASSPILLGLARGDRSVPGIGERAMAQIKPHERTTPAGRFVSEPGRNLGGEDIVWVDYGAAVSMHRVRATNASERRLQRLASPTASDNRISFGCINVPATFYDTYVKPALGQNHGVVYVLPESTALREHFAFLPTQAAH</sequence>
<protein>
    <submittedName>
        <fullName evidence="2">L,D-transpeptidase</fullName>
    </submittedName>
</protein>
<feature type="signal peptide" evidence="1">
    <location>
        <begin position="1"/>
        <end position="23"/>
    </location>
</feature>
<dbReference type="OrthoDB" id="7202732at2"/>
<gene>
    <name evidence="2" type="ORF">EAH82_18510</name>
</gene>
<evidence type="ECO:0000313" key="2">
    <source>
        <dbReference type="EMBL" id="TPG23851.1"/>
    </source>
</evidence>